<dbReference type="EMBL" id="CNGE01001049">
    <property type="protein sequence ID" value="CKT65876.1"/>
    <property type="molecule type" value="Genomic_DNA"/>
</dbReference>
<evidence type="ECO:0000256" key="1">
    <source>
        <dbReference type="SAM" id="MobiDB-lite"/>
    </source>
</evidence>
<sequence>MGGLDAAEHHVGVGDAQRSAAAVAGRAGVGSGRVRADSVAAPVEMQNRPAAGGHRVDVQHRRAQPDPGNLGREDAFVLAGVVRHVGRGAAHVEANNMIEAGQRRHPHHADDAAGRTRQNRVLAAEVPGLRQPPVGLHEHQSHTPHLVGHLVDVSAQHRGQVGVDHGGIPARDQFHQRADLR</sequence>
<name>A0A655AQZ7_MYCTX</name>
<evidence type="ECO:0000313" key="2">
    <source>
        <dbReference type="EMBL" id="CKT65876.1"/>
    </source>
</evidence>
<proteinExistence type="predicted"/>
<evidence type="ECO:0000313" key="3">
    <source>
        <dbReference type="Proteomes" id="UP000048948"/>
    </source>
</evidence>
<reference evidence="2 3" key="1">
    <citation type="submission" date="2015-03" db="EMBL/GenBank/DDBJ databases">
        <authorList>
            <consortium name="Pathogen Informatics"/>
        </authorList>
    </citation>
    <scope>NUCLEOTIDE SEQUENCE [LARGE SCALE GENOMIC DNA]</scope>
    <source>
        <strain evidence="2 3">Bir 172</strain>
    </source>
</reference>
<dbReference type="Proteomes" id="UP000048948">
    <property type="component" value="Unassembled WGS sequence"/>
</dbReference>
<feature type="compositionally biased region" description="Basic and acidic residues" evidence="1">
    <location>
        <begin position="54"/>
        <end position="64"/>
    </location>
</feature>
<organism evidence="2 3">
    <name type="scientific">Mycobacterium tuberculosis</name>
    <dbReference type="NCBI Taxonomy" id="1773"/>
    <lineage>
        <taxon>Bacteria</taxon>
        <taxon>Bacillati</taxon>
        <taxon>Actinomycetota</taxon>
        <taxon>Actinomycetes</taxon>
        <taxon>Mycobacteriales</taxon>
        <taxon>Mycobacteriaceae</taxon>
        <taxon>Mycobacterium</taxon>
        <taxon>Mycobacterium tuberculosis complex</taxon>
    </lineage>
</organism>
<feature type="region of interest" description="Disordered" evidence="1">
    <location>
        <begin position="48"/>
        <end position="71"/>
    </location>
</feature>
<protein>
    <submittedName>
        <fullName evidence="2">Uncharacterized protein</fullName>
    </submittedName>
</protein>
<gene>
    <name evidence="2" type="ORF">ERS027646_03957</name>
</gene>
<dbReference type="AlphaFoldDB" id="A0A655AQZ7"/>
<accession>A0A655AQZ7</accession>